<dbReference type="AlphaFoldDB" id="A0A665X1Q1"/>
<dbReference type="Ensembl" id="ENSENLT00000051373.1">
    <property type="protein sequence ID" value="ENSENLP00000050140.1"/>
    <property type="gene ID" value="ENSENLG00000021083.1"/>
</dbReference>
<accession>A0A665X1Q1</accession>
<reference evidence="2" key="2">
    <citation type="submission" date="2025-08" db="UniProtKB">
        <authorList>
            <consortium name="Ensembl"/>
        </authorList>
    </citation>
    <scope>IDENTIFICATION</scope>
</reference>
<evidence type="ECO:0000313" key="2">
    <source>
        <dbReference type="Ensembl" id="ENSENLP00000050140.1"/>
    </source>
</evidence>
<keyword evidence="3" id="KW-1185">Reference proteome</keyword>
<protein>
    <submittedName>
        <fullName evidence="2">Uncharacterized protein</fullName>
    </submittedName>
</protein>
<name>A0A665X1Q1_ECHNA</name>
<dbReference type="Proteomes" id="UP000472264">
    <property type="component" value="Chromosome 22"/>
</dbReference>
<reference evidence="2" key="1">
    <citation type="submission" date="2021-04" db="EMBL/GenBank/DDBJ databases">
        <authorList>
            <consortium name="Wellcome Sanger Institute Data Sharing"/>
        </authorList>
    </citation>
    <scope>NUCLEOTIDE SEQUENCE [LARGE SCALE GENOMIC DNA]</scope>
</reference>
<evidence type="ECO:0000313" key="3">
    <source>
        <dbReference type="Proteomes" id="UP000472264"/>
    </source>
</evidence>
<feature type="compositionally biased region" description="Basic residues" evidence="1">
    <location>
        <begin position="105"/>
        <end position="122"/>
    </location>
</feature>
<dbReference type="InParanoid" id="A0A665X1Q1"/>
<feature type="region of interest" description="Disordered" evidence="1">
    <location>
        <begin position="87"/>
        <end position="122"/>
    </location>
</feature>
<proteinExistence type="predicted"/>
<reference evidence="2" key="3">
    <citation type="submission" date="2025-09" db="UniProtKB">
        <authorList>
            <consortium name="Ensembl"/>
        </authorList>
    </citation>
    <scope>IDENTIFICATION</scope>
</reference>
<evidence type="ECO:0000256" key="1">
    <source>
        <dbReference type="SAM" id="MobiDB-lite"/>
    </source>
</evidence>
<sequence length="122" mass="14014">MSLEWVGENHRKQKLIRTKRSPFVRQHGALTPAQRKYLCSVAASCSTDHVRNVIAQHYRNVLHTRIRAGEEELRQSWTCTWSLIPNQSKELPSKPKPQFPSGTKLKGKRNASAKHVCKTNTR</sequence>
<organism evidence="2 3">
    <name type="scientific">Echeneis naucrates</name>
    <name type="common">Live sharksucker</name>
    <dbReference type="NCBI Taxonomy" id="173247"/>
    <lineage>
        <taxon>Eukaryota</taxon>
        <taxon>Metazoa</taxon>
        <taxon>Chordata</taxon>
        <taxon>Craniata</taxon>
        <taxon>Vertebrata</taxon>
        <taxon>Euteleostomi</taxon>
        <taxon>Actinopterygii</taxon>
        <taxon>Neopterygii</taxon>
        <taxon>Teleostei</taxon>
        <taxon>Neoteleostei</taxon>
        <taxon>Acanthomorphata</taxon>
        <taxon>Carangaria</taxon>
        <taxon>Carangiformes</taxon>
        <taxon>Echeneidae</taxon>
        <taxon>Echeneis</taxon>
    </lineage>
</organism>